<evidence type="ECO:0000313" key="4">
    <source>
        <dbReference type="EMBL" id="KAD7117941.1"/>
    </source>
</evidence>
<protein>
    <recommendedName>
        <fullName evidence="3">Glabrous enhancer-binding protein-like DBD domain-containing protein</fullName>
    </recommendedName>
</protein>
<proteinExistence type="inferred from homology"/>
<dbReference type="Pfam" id="PF04504">
    <property type="entry name" value="GeBP-like_DBD"/>
    <property type="match status" value="1"/>
</dbReference>
<comment type="caution">
    <text evidence="4">The sequence shown here is derived from an EMBL/GenBank/DDBJ whole genome shotgun (WGS) entry which is preliminary data.</text>
</comment>
<dbReference type="GO" id="GO:0005634">
    <property type="term" value="C:nucleus"/>
    <property type="evidence" value="ECO:0007669"/>
    <property type="project" value="TreeGrafter"/>
</dbReference>
<name>A0A5N6PYP2_9ASTR</name>
<organism evidence="4 5">
    <name type="scientific">Mikania micrantha</name>
    <name type="common">bitter vine</name>
    <dbReference type="NCBI Taxonomy" id="192012"/>
    <lineage>
        <taxon>Eukaryota</taxon>
        <taxon>Viridiplantae</taxon>
        <taxon>Streptophyta</taxon>
        <taxon>Embryophyta</taxon>
        <taxon>Tracheophyta</taxon>
        <taxon>Spermatophyta</taxon>
        <taxon>Magnoliopsida</taxon>
        <taxon>eudicotyledons</taxon>
        <taxon>Gunneridae</taxon>
        <taxon>Pentapetalae</taxon>
        <taxon>asterids</taxon>
        <taxon>campanulids</taxon>
        <taxon>Asterales</taxon>
        <taxon>Asteraceae</taxon>
        <taxon>Asteroideae</taxon>
        <taxon>Heliantheae alliance</taxon>
        <taxon>Eupatorieae</taxon>
        <taxon>Mikania</taxon>
    </lineage>
</organism>
<dbReference type="PANTHER" id="PTHR31662">
    <property type="entry name" value="BNAANNG10740D PROTEIN-RELATED"/>
    <property type="match status" value="1"/>
</dbReference>
<feature type="compositionally biased region" description="Polar residues" evidence="2">
    <location>
        <begin position="1"/>
        <end position="10"/>
    </location>
</feature>
<feature type="domain" description="Glabrous enhancer-binding protein-like DBD" evidence="3">
    <location>
        <begin position="142"/>
        <end position="237"/>
    </location>
</feature>
<gene>
    <name evidence="4" type="ORF">E3N88_05209</name>
</gene>
<evidence type="ECO:0000256" key="1">
    <source>
        <dbReference type="ARBA" id="ARBA00010820"/>
    </source>
</evidence>
<feature type="region of interest" description="Disordered" evidence="2">
    <location>
        <begin position="1"/>
        <end position="115"/>
    </location>
</feature>
<dbReference type="Proteomes" id="UP000326396">
    <property type="component" value="Linkage Group LG10"/>
</dbReference>
<dbReference type="PANTHER" id="PTHR31662:SF33">
    <property type="entry name" value="DNA-BINDING STOREKEEPER PROTEIN TRANSCRIPTIONAL REGULATOR-LIKE PROTEIN"/>
    <property type="match status" value="1"/>
</dbReference>
<dbReference type="AlphaFoldDB" id="A0A5N6PYP2"/>
<keyword evidence="5" id="KW-1185">Reference proteome</keyword>
<feature type="compositionally biased region" description="Polar residues" evidence="2">
    <location>
        <begin position="31"/>
        <end position="42"/>
    </location>
</feature>
<dbReference type="OrthoDB" id="661680at2759"/>
<reference evidence="4 5" key="1">
    <citation type="submission" date="2019-05" db="EMBL/GenBank/DDBJ databases">
        <title>Mikania micrantha, genome provides insights into the molecular mechanism of rapid growth.</title>
        <authorList>
            <person name="Liu B."/>
        </authorList>
    </citation>
    <scope>NUCLEOTIDE SEQUENCE [LARGE SCALE GENOMIC DNA]</scope>
    <source>
        <strain evidence="4">NLD-2019</strain>
        <tissue evidence="4">Leaf</tissue>
    </source>
</reference>
<dbReference type="InterPro" id="IPR007592">
    <property type="entry name" value="GEBP"/>
</dbReference>
<evidence type="ECO:0000256" key="2">
    <source>
        <dbReference type="SAM" id="MobiDB-lite"/>
    </source>
</evidence>
<comment type="similarity">
    <text evidence="1">Belongs to the GeBP family.</text>
</comment>
<feature type="compositionally biased region" description="Low complexity" evidence="2">
    <location>
        <begin position="43"/>
        <end position="55"/>
    </location>
</feature>
<accession>A0A5N6PYP2</accession>
<dbReference type="GO" id="GO:0006355">
    <property type="term" value="P:regulation of DNA-templated transcription"/>
    <property type="evidence" value="ECO:0007669"/>
    <property type="project" value="InterPro"/>
</dbReference>
<sequence length="370" mass="40748">MAGSQNEPANSSSSGESEESLSESEPDKASTPPSSSKKMQFTSKSSSNESGSQSESDTEKSLDKPQSPNARIKPLALQATDDDQSKKPRSKNPTSRYSPPPVTGKRPAEEGVDGDVKRIKKTTVVAVAAPDADNFGEKKQLFQRLWSEDNEFELIQGMIDYVEEKGKDPLADVNDFHEFVKKSLHVDVNDRQVLTKARRLKKKFENNAARVESKGKVRSFSNPHEKKIYELSKNLWGKDGNKNAVMNACSKKVKVKVNVTSKTNKSSKSVGSSNGNVGIEENANEVEPKVVQPLLSSHGLDHLGLMGLPMTDEVIMNKGLELLSGPKKVEMEEKWKNLKVLELELFLKKVNVLKEQAEVVLNAIAKSDAK</sequence>
<dbReference type="EMBL" id="SZYD01000002">
    <property type="protein sequence ID" value="KAD7117941.1"/>
    <property type="molecule type" value="Genomic_DNA"/>
</dbReference>
<dbReference type="InterPro" id="IPR053932">
    <property type="entry name" value="GeBP-like_DBD"/>
</dbReference>
<feature type="compositionally biased region" description="Basic and acidic residues" evidence="2">
    <location>
        <begin position="106"/>
        <end position="115"/>
    </location>
</feature>
<evidence type="ECO:0000259" key="3">
    <source>
        <dbReference type="Pfam" id="PF04504"/>
    </source>
</evidence>
<evidence type="ECO:0000313" key="5">
    <source>
        <dbReference type="Proteomes" id="UP000326396"/>
    </source>
</evidence>